<organism evidence="1 2">
    <name type="scientific">Clostridium butyricum</name>
    <dbReference type="NCBI Taxonomy" id="1492"/>
    <lineage>
        <taxon>Bacteria</taxon>
        <taxon>Bacillati</taxon>
        <taxon>Bacillota</taxon>
        <taxon>Clostridia</taxon>
        <taxon>Eubacteriales</taxon>
        <taxon>Clostridiaceae</taxon>
        <taxon>Clostridium</taxon>
    </lineage>
</organism>
<comment type="caution">
    <text evidence="1">The sequence shown here is derived from an EMBL/GenBank/DDBJ whole genome shotgun (WGS) entry which is preliminary data.</text>
</comment>
<evidence type="ECO:0000313" key="1">
    <source>
        <dbReference type="EMBL" id="GEQ23289.1"/>
    </source>
</evidence>
<sequence>MKVTYLQEDKKKNTTPKAAEKVKVFKSPEFYLSKRDYEIFNRYEDLHNAKYGHTFIPFDHIHSLLHDRKNVKSLSITPEEASSNKYIKFTYGEDLYNKLKQEANKLKIDIDDYIRGIVYSRTMELLDEKRLRDKEIEEWQEDNRTIFFNINIERDLRKKLEAKYGDRADDEYEDLIYKIINDDVAGAAAE</sequence>
<accession>A0A512TSS1</accession>
<reference evidence="1 2" key="1">
    <citation type="submission" date="2019-07" db="EMBL/GenBank/DDBJ databases">
        <title>Whole genome shotgun sequence of Clostridium butyricum NBRC 3858.</title>
        <authorList>
            <person name="Hosoyama A."/>
            <person name="Uohara A."/>
            <person name="Ohji S."/>
            <person name="Ichikawa N."/>
        </authorList>
    </citation>
    <scope>NUCLEOTIDE SEQUENCE [LARGE SCALE GENOMIC DNA]</scope>
    <source>
        <strain evidence="1 2">NBRC 3858</strain>
    </source>
</reference>
<name>A0A512TSS1_CLOBU</name>
<evidence type="ECO:0000313" key="2">
    <source>
        <dbReference type="Proteomes" id="UP000321089"/>
    </source>
</evidence>
<dbReference type="RefSeq" id="WP_146869310.1">
    <property type="nucleotide sequence ID" value="NZ_BKBC01000095.1"/>
</dbReference>
<gene>
    <name evidence="1" type="ORF">CBU02nite_37950</name>
</gene>
<dbReference type="AlphaFoldDB" id="A0A512TSS1"/>
<dbReference type="EMBL" id="BKBC01000095">
    <property type="protein sequence ID" value="GEQ23289.1"/>
    <property type="molecule type" value="Genomic_DNA"/>
</dbReference>
<proteinExistence type="predicted"/>
<dbReference type="Proteomes" id="UP000321089">
    <property type="component" value="Unassembled WGS sequence"/>
</dbReference>
<protein>
    <submittedName>
        <fullName evidence="1">Uncharacterized protein</fullName>
    </submittedName>
</protein>